<feature type="DNA-binding region" description="H-T-H motif" evidence="4">
    <location>
        <begin position="31"/>
        <end position="50"/>
    </location>
</feature>
<dbReference type="InterPro" id="IPR001647">
    <property type="entry name" value="HTH_TetR"/>
</dbReference>
<dbReference type="InterPro" id="IPR009057">
    <property type="entry name" value="Homeodomain-like_sf"/>
</dbReference>
<dbReference type="GO" id="GO:0000976">
    <property type="term" value="F:transcription cis-regulatory region binding"/>
    <property type="evidence" value="ECO:0007669"/>
    <property type="project" value="TreeGrafter"/>
</dbReference>
<dbReference type="GO" id="GO:0003700">
    <property type="term" value="F:DNA-binding transcription factor activity"/>
    <property type="evidence" value="ECO:0007669"/>
    <property type="project" value="TreeGrafter"/>
</dbReference>
<reference evidence="6 7" key="2">
    <citation type="submission" date="2020-06" db="EMBL/GenBank/DDBJ databases">
        <title>Antribacter stalactiti gen. nov., sp. nov., a new member of the family Nacardiaceae isolated from a cave.</title>
        <authorList>
            <person name="Kim I.S."/>
        </authorList>
    </citation>
    <scope>NUCLEOTIDE SEQUENCE [LARGE SCALE GENOMIC DNA]</scope>
    <source>
        <strain evidence="6 7">YC2-7</strain>
    </source>
</reference>
<evidence type="ECO:0000259" key="5">
    <source>
        <dbReference type="PROSITE" id="PS50977"/>
    </source>
</evidence>
<evidence type="ECO:0000256" key="2">
    <source>
        <dbReference type="ARBA" id="ARBA00023125"/>
    </source>
</evidence>
<keyword evidence="7" id="KW-1185">Reference proteome</keyword>
<evidence type="ECO:0000256" key="4">
    <source>
        <dbReference type="PROSITE-ProRule" id="PRU00335"/>
    </source>
</evidence>
<dbReference type="PROSITE" id="PS50977">
    <property type="entry name" value="HTH_TETR_2"/>
    <property type="match status" value="1"/>
</dbReference>
<feature type="domain" description="HTH tetR-type" evidence="5">
    <location>
        <begin position="8"/>
        <end position="68"/>
    </location>
</feature>
<evidence type="ECO:0000313" key="6">
    <source>
        <dbReference type="EMBL" id="NMN97758.1"/>
    </source>
</evidence>
<evidence type="ECO:0000256" key="1">
    <source>
        <dbReference type="ARBA" id="ARBA00023015"/>
    </source>
</evidence>
<keyword evidence="3" id="KW-0804">Transcription</keyword>
<dbReference type="AlphaFoldDB" id="A0A848KIY3"/>
<reference evidence="6 7" key="1">
    <citation type="submission" date="2019-05" db="EMBL/GenBank/DDBJ databases">
        <authorList>
            <person name="Lee S.D."/>
        </authorList>
    </citation>
    <scope>NUCLEOTIDE SEQUENCE [LARGE SCALE GENOMIC DNA]</scope>
    <source>
        <strain evidence="6 7">YC2-7</strain>
    </source>
</reference>
<name>A0A848KIY3_9NOCA</name>
<evidence type="ECO:0000313" key="7">
    <source>
        <dbReference type="Proteomes" id="UP000535543"/>
    </source>
</evidence>
<keyword evidence="2 4" id="KW-0238">DNA-binding</keyword>
<dbReference type="RefSeq" id="WP_169590866.1">
    <property type="nucleotide sequence ID" value="NZ_VCQU01000008.1"/>
</dbReference>
<gene>
    <name evidence="6" type="ORF">FGL95_22225</name>
</gene>
<sequence length="217" mass="23465">MLTRLPADERRAQLVESAIAVAERGGIAAVTVRGIAEHAGVSLGVVHYVFESKEALLAAMGESIVLQVSQSMHAAFGEASHHPEVRGIRGLRILLHRGLSAMWPLIEATPDRQKLSFELRSYSLRGASAADNSTATLMNAIASEQYQIMDREAVAFLNNCSERSGTTWLEPVAAVSRFGLALLDGLVLRWLVDRRSEAMLAQLDDMAGIIASKATEV</sequence>
<organism evidence="6 7">
    <name type="scientific">Antrihabitans stalactiti</name>
    <dbReference type="NCBI Taxonomy" id="2584121"/>
    <lineage>
        <taxon>Bacteria</taxon>
        <taxon>Bacillati</taxon>
        <taxon>Actinomycetota</taxon>
        <taxon>Actinomycetes</taxon>
        <taxon>Mycobacteriales</taxon>
        <taxon>Nocardiaceae</taxon>
        <taxon>Antrihabitans</taxon>
    </lineage>
</organism>
<dbReference type="Pfam" id="PF00440">
    <property type="entry name" value="TetR_N"/>
    <property type="match status" value="1"/>
</dbReference>
<dbReference type="InterPro" id="IPR050109">
    <property type="entry name" value="HTH-type_TetR-like_transc_reg"/>
</dbReference>
<dbReference type="PANTHER" id="PTHR30055:SF234">
    <property type="entry name" value="HTH-TYPE TRANSCRIPTIONAL REGULATOR BETI"/>
    <property type="match status" value="1"/>
</dbReference>
<protein>
    <submittedName>
        <fullName evidence="6">TetR family transcriptional regulator</fullName>
    </submittedName>
</protein>
<dbReference type="Proteomes" id="UP000535543">
    <property type="component" value="Unassembled WGS sequence"/>
</dbReference>
<proteinExistence type="predicted"/>
<dbReference type="SUPFAM" id="SSF46689">
    <property type="entry name" value="Homeodomain-like"/>
    <property type="match status" value="1"/>
</dbReference>
<dbReference type="PRINTS" id="PR00455">
    <property type="entry name" value="HTHTETR"/>
</dbReference>
<evidence type="ECO:0000256" key="3">
    <source>
        <dbReference type="ARBA" id="ARBA00023163"/>
    </source>
</evidence>
<dbReference type="Gene3D" id="1.10.357.10">
    <property type="entry name" value="Tetracycline Repressor, domain 2"/>
    <property type="match status" value="1"/>
</dbReference>
<dbReference type="EMBL" id="VCQU01000008">
    <property type="protein sequence ID" value="NMN97758.1"/>
    <property type="molecule type" value="Genomic_DNA"/>
</dbReference>
<accession>A0A848KIY3</accession>
<dbReference type="PANTHER" id="PTHR30055">
    <property type="entry name" value="HTH-TYPE TRANSCRIPTIONAL REGULATOR RUTR"/>
    <property type="match status" value="1"/>
</dbReference>
<comment type="caution">
    <text evidence="6">The sequence shown here is derived from an EMBL/GenBank/DDBJ whole genome shotgun (WGS) entry which is preliminary data.</text>
</comment>
<keyword evidence="1" id="KW-0805">Transcription regulation</keyword>